<keyword evidence="12 17" id="KW-0496">Mitochondrion</keyword>
<comment type="catalytic activity">
    <reaction evidence="15">
        <text>a ubiquinone + NADH + 5 H(+)(in) = a ubiquinol + NAD(+) + 4 H(+)(out)</text>
        <dbReference type="Rhea" id="RHEA:29091"/>
        <dbReference type="Rhea" id="RHEA-COMP:9565"/>
        <dbReference type="Rhea" id="RHEA-COMP:9566"/>
        <dbReference type="ChEBI" id="CHEBI:15378"/>
        <dbReference type="ChEBI" id="CHEBI:16389"/>
        <dbReference type="ChEBI" id="CHEBI:17976"/>
        <dbReference type="ChEBI" id="CHEBI:57540"/>
        <dbReference type="ChEBI" id="CHEBI:57945"/>
        <dbReference type="EC" id="7.1.1.2"/>
    </reaction>
</comment>
<keyword evidence="10 16" id="KW-1133">Transmembrane helix</keyword>
<keyword evidence="7 16" id="KW-0812">Transmembrane</keyword>
<keyword evidence="6" id="KW-0679">Respiratory chain</keyword>
<keyword evidence="8" id="KW-1278">Translocase</keyword>
<dbReference type="RefSeq" id="YP_009136193.1">
    <property type="nucleotide sequence ID" value="NC_026977.1"/>
</dbReference>
<geneLocation type="mitochondrion" evidence="17"/>
<evidence type="ECO:0000256" key="11">
    <source>
        <dbReference type="ARBA" id="ARBA00023027"/>
    </source>
</evidence>
<evidence type="ECO:0000256" key="4">
    <source>
        <dbReference type="ARBA" id="ARBA00021095"/>
    </source>
</evidence>
<dbReference type="EC" id="7.1.1.2" evidence="3"/>
<dbReference type="GeneID" id="24250545"/>
<keyword evidence="5" id="KW-0813">Transport</keyword>
<dbReference type="PANTHER" id="PTHR11435:SF1">
    <property type="entry name" value="NADH-UBIQUINONE OXIDOREDUCTASE CHAIN 6"/>
    <property type="match status" value="1"/>
</dbReference>
<evidence type="ECO:0000256" key="14">
    <source>
        <dbReference type="ARBA" id="ARBA00031019"/>
    </source>
</evidence>
<protein>
    <recommendedName>
        <fullName evidence="4">NADH-ubiquinone oxidoreductase chain 6</fullName>
        <ecNumber evidence="3">7.1.1.2</ecNumber>
    </recommendedName>
    <alternativeName>
        <fullName evidence="14">NADH dehydrogenase subunit 6</fullName>
    </alternativeName>
</protein>
<dbReference type="PANTHER" id="PTHR11435">
    <property type="entry name" value="NADH UBIQUINONE OXIDOREDUCTASE SUBUNIT ND6"/>
    <property type="match status" value="1"/>
</dbReference>
<evidence type="ECO:0000256" key="7">
    <source>
        <dbReference type="ARBA" id="ARBA00022692"/>
    </source>
</evidence>
<evidence type="ECO:0000256" key="12">
    <source>
        <dbReference type="ARBA" id="ARBA00023128"/>
    </source>
</evidence>
<feature type="transmembrane region" description="Helical" evidence="16">
    <location>
        <begin position="85"/>
        <end position="103"/>
    </location>
</feature>
<comment type="similarity">
    <text evidence="2">Belongs to the complex I subunit 6 family.</text>
</comment>
<evidence type="ECO:0000256" key="9">
    <source>
        <dbReference type="ARBA" id="ARBA00022982"/>
    </source>
</evidence>
<dbReference type="GO" id="GO:0031966">
    <property type="term" value="C:mitochondrial membrane"/>
    <property type="evidence" value="ECO:0007669"/>
    <property type="project" value="UniProtKB-SubCell"/>
</dbReference>
<proteinExistence type="inferred from homology"/>
<comment type="subcellular location">
    <subcellularLocation>
        <location evidence="1">Mitochondrion membrane</location>
        <topology evidence="1">Multi-pass membrane protein</topology>
    </subcellularLocation>
</comment>
<dbReference type="GO" id="GO:0008137">
    <property type="term" value="F:NADH dehydrogenase (ubiquinone) activity"/>
    <property type="evidence" value="ECO:0007669"/>
    <property type="project" value="UniProtKB-EC"/>
</dbReference>
<dbReference type="AlphaFoldDB" id="A0A0E3Z6J8"/>
<organism evidence="17">
    <name type="scientific">Nephotettix cincticeps</name>
    <name type="common">Green rice leafhopper</name>
    <name type="synonym">Selenocephalus cincticeps</name>
    <dbReference type="NCBI Taxonomy" id="94400"/>
    <lineage>
        <taxon>Eukaryota</taxon>
        <taxon>Metazoa</taxon>
        <taxon>Ecdysozoa</taxon>
        <taxon>Arthropoda</taxon>
        <taxon>Hexapoda</taxon>
        <taxon>Insecta</taxon>
        <taxon>Pterygota</taxon>
        <taxon>Neoptera</taxon>
        <taxon>Paraneoptera</taxon>
        <taxon>Hemiptera</taxon>
        <taxon>Auchenorrhyncha</taxon>
        <taxon>Membracoidea</taxon>
        <taxon>Cicadellidae</taxon>
        <taxon>Deltocephalinae</taxon>
        <taxon>Chiasmini</taxon>
        <taxon>Nephotettix</taxon>
    </lineage>
</organism>
<dbReference type="InterPro" id="IPR050269">
    <property type="entry name" value="ComplexI_Subunit6"/>
</dbReference>
<evidence type="ECO:0000256" key="8">
    <source>
        <dbReference type="ARBA" id="ARBA00022967"/>
    </source>
</evidence>
<evidence type="ECO:0000256" key="10">
    <source>
        <dbReference type="ARBA" id="ARBA00022989"/>
    </source>
</evidence>
<evidence type="ECO:0000256" key="6">
    <source>
        <dbReference type="ARBA" id="ARBA00022660"/>
    </source>
</evidence>
<reference evidence="17" key="1">
    <citation type="submission" date="2015-02" db="EMBL/GenBank/DDBJ databases">
        <title>Complete mitochondrial genome of Nephotettix cincticeps (Hemiptera:Cicadellidae).</title>
        <authorList>
            <person name="Zhang H."/>
            <person name="Yan D."/>
        </authorList>
    </citation>
    <scope>NUCLEOTIDE SEQUENCE</scope>
</reference>
<evidence type="ECO:0000256" key="3">
    <source>
        <dbReference type="ARBA" id="ARBA00012944"/>
    </source>
</evidence>
<evidence type="ECO:0000256" key="15">
    <source>
        <dbReference type="ARBA" id="ARBA00049551"/>
    </source>
</evidence>
<evidence type="ECO:0000256" key="5">
    <source>
        <dbReference type="ARBA" id="ARBA00022448"/>
    </source>
</evidence>
<evidence type="ECO:0000313" key="17">
    <source>
        <dbReference type="EMBL" id="AKC91099.1"/>
    </source>
</evidence>
<gene>
    <name evidence="17" type="primary">ND6</name>
</gene>
<keyword evidence="11" id="KW-0520">NAD</keyword>
<evidence type="ECO:0000256" key="13">
    <source>
        <dbReference type="ARBA" id="ARBA00023136"/>
    </source>
</evidence>
<dbReference type="CTD" id="4541"/>
<evidence type="ECO:0000256" key="1">
    <source>
        <dbReference type="ARBA" id="ARBA00004225"/>
    </source>
</evidence>
<name>A0A0E3Z6J8_NEPCI</name>
<accession>A0A0E3Z6J8</accession>
<feature type="transmembrane region" description="Helical" evidence="16">
    <location>
        <begin position="52"/>
        <end position="73"/>
    </location>
</feature>
<evidence type="ECO:0000256" key="2">
    <source>
        <dbReference type="ARBA" id="ARBA00005698"/>
    </source>
</evidence>
<evidence type="ECO:0000256" key="16">
    <source>
        <dbReference type="SAM" id="Phobius"/>
    </source>
</evidence>
<keyword evidence="13 16" id="KW-0472">Membrane</keyword>
<dbReference type="EMBL" id="KP749836">
    <property type="protein sequence ID" value="AKC91099.1"/>
    <property type="molecule type" value="Genomic_DNA"/>
</dbReference>
<feature type="transmembrane region" description="Helical" evidence="16">
    <location>
        <begin position="132"/>
        <end position="153"/>
    </location>
</feature>
<keyword evidence="9" id="KW-0249">Electron transport</keyword>
<sequence>MFVELKLMCVKVILATSTTLVFLKTPMSMGVLLLIQTIFSTLILAKIMDSSWMPMIMFLMFIGGLLILFMYMSSIASNEKFSPKIINIFMFIIILMLPLDELMMETQMENEMMISISKESISMIKIYNKKTLVVTILLFMYMFLTMIVVTKIVKIYKGPLRAK</sequence>